<comment type="similarity">
    <text evidence="1">Belongs to the GILT family.</text>
</comment>
<evidence type="ECO:0000256" key="3">
    <source>
        <dbReference type="SAM" id="MobiDB-lite"/>
    </source>
</evidence>
<evidence type="ECO:0000256" key="2">
    <source>
        <dbReference type="ARBA" id="ARBA00023180"/>
    </source>
</evidence>
<dbReference type="EMBL" id="CAJOBZ010000081">
    <property type="protein sequence ID" value="CAF4956814.1"/>
    <property type="molecule type" value="Genomic_DNA"/>
</dbReference>
<comment type="caution">
    <text evidence="4">The sequence shown here is derived from an EMBL/GenBank/DDBJ whole genome shotgun (WGS) entry which is preliminary data.</text>
</comment>
<dbReference type="Proteomes" id="UP000663880">
    <property type="component" value="Unassembled WGS sequence"/>
</dbReference>
<dbReference type="PANTHER" id="PTHR13234:SF68">
    <property type="entry name" value="GH19763P"/>
    <property type="match status" value="1"/>
</dbReference>
<dbReference type="GO" id="GO:0016671">
    <property type="term" value="F:oxidoreductase activity, acting on a sulfur group of donors, disulfide as acceptor"/>
    <property type="evidence" value="ECO:0007669"/>
    <property type="project" value="InterPro"/>
</dbReference>
<name>A0A821YE74_9NEOP</name>
<keyword evidence="5" id="KW-1185">Reference proteome</keyword>
<organism evidence="4 5">
    <name type="scientific">Pieris macdunnoughi</name>
    <dbReference type="NCBI Taxonomy" id="345717"/>
    <lineage>
        <taxon>Eukaryota</taxon>
        <taxon>Metazoa</taxon>
        <taxon>Ecdysozoa</taxon>
        <taxon>Arthropoda</taxon>
        <taxon>Hexapoda</taxon>
        <taxon>Insecta</taxon>
        <taxon>Pterygota</taxon>
        <taxon>Neoptera</taxon>
        <taxon>Endopterygota</taxon>
        <taxon>Lepidoptera</taxon>
        <taxon>Glossata</taxon>
        <taxon>Ditrysia</taxon>
        <taxon>Papilionoidea</taxon>
        <taxon>Pieridae</taxon>
        <taxon>Pierinae</taxon>
        <taxon>Pieris</taxon>
    </lineage>
</organism>
<dbReference type="AlphaFoldDB" id="A0A821YE74"/>
<accession>A0A821YE74</accession>
<sequence>MNKHKYNEISLPGVRSSTVGGGGSRSPLQEAHLANRSPAAMRTTYCVIFFSLLAAAASRVQTVDGRLKVQIGGTAGCPHVARYIRESVAPVYGKYGRFLDIEFVSWGKTRRVEGRLECQFGARDCWANRLHRCALDFLKSNQTATVSYLNCEFTEPRPGYTGSYHCALQAGLRLVDVDNCMATSKGDALELPAEAAAAEPIATFNSIPYTVINGAVDRAVTVQSSRRLESVICFALADDPSTGVVACKI</sequence>
<keyword evidence="2" id="KW-0325">Glycoprotein</keyword>
<feature type="region of interest" description="Disordered" evidence="3">
    <location>
        <begin position="1"/>
        <end position="28"/>
    </location>
</feature>
<evidence type="ECO:0000313" key="4">
    <source>
        <dbReference type="EMBL" id="CAF4956814.1"/>
    </source>
</evidence>
<reference evidence="4" key="1">
    <citation type="submission" date="2021-02" db="EMBL/GenBank/DDBJ databases">
        <authorList>
            <person name="Steward A R."/>
        </authorList>
    </citation>
    <scope>NUCLEOTIDE SEQUENCE</scope>
</reference>
<proteinExistence type="inferred from homology"/>
<protein>
    <submittedName>
        <fullName evidence="4">Uncharacterized protein</fullName>
    </submittedName>
</protein>
<dbReference type="InterPro" id="IPR004911">
    <property type="entry name" value="Interferon-induced_GILT"/>
</dbReference>
<gene>
    <name evidence="4" type="ORF">PMACD_LOCUS16316</name>
</gene>
<dbReference type="OrthoDB" id="958254at2759"/>
<evidence type="ECO:0000313" key="5">
    <source>
        <dbReference type="Proteomes" id="UP000663880"/>
    </source>
</evidence>
<dbReference type="PANTHER" id="PTHR13234">
    <property type="entry name" value="GAMMA-INTERFERON INDUCIBLE LYSOSOMAL THIOL REDUCTASE GILT"/>
    <property type="match status" value="1"/>
</dbReference>
<dbReference type="Pfam" id="PF03227">
    <property type="entry name" value="GILT"/>
    <property type="match status" value="1"/>
</dbReference>
<evidence type="ECO:0000256" key="1">
    <source>
        <dbReference type="ARBA" id="ARBA00005679"/>
    </source>
</evidence>